<reference evidence="1" key="1">
    <citation type="submission" date="2021-01" db="EMBL/GenBank/DDBJ databases">
        <authorList>
            <person name="Corre E."/>
            <person name="Pelletier E."/>
            <person name="Niang G."/>
            <person name="Scheremetjew M."/>
            <person name="Finn R."/>
            <person name="Kale V."/>
            <person name="Holt S."/>
            <person name="Cochrane G."/>
            <person name="Meng A."/>
            <person name="Brown T."/>
            <person name="Cohen L."/>
        </authorList>
    </citation>
    <scope>NUCLEOTIDE SEQUENCE</scope>
    <source>
        <strain evidence="1">Grunow 1884</strain>
    </source>
</reference>
<dbReference type="EMBL" id="HBGO01007538">
    <property type="protein sequence ID" value="CAD9327422.1"/>
    <property type="molecule type" value="Transcribed_RNA"/>
</dbReference>
<accession>A0A7S1Z3B9</accession>
<dbReference type="AlphaFoldDB" id="A0A7S1Z3B9"/>
<protein>
    <recommendedName>
        <fullName evidence="2">Sulfotransferase domain-containing protein</fullName>
    </recommendedName>
</protein>
<dbReference type="Gene3D" id="3.40.50.300">
    <property type="entry name" value="P-loop containing nucleotide triphosphate hydrolases"/>
    <property type="match status" value="1"/>
</dbReference>
<gene>
    <name evidence="1" type="ORF">OSIN01602_LOCUS4228</name>
</gene>
<proteinExistence type="predicted"/>
<evidence type="ECO:0008006" key="2">
    <source>
        <dbReference type="Google" id="ProtNLM"/>
    </source>
</evidence>
<name>A0A7S1Z3B9_TRICV</name>
<dbReference type="InterPro" id="IPR027417">
    <property type="entry name" value="P-loop_NTPase"/>
</dbReference>
<evidence type="ECO:0000313" key="1">
    <source>
        <dbReference type="EMBL" id="CAD9327422.1"/>
    </source>
</evidence>
<organism evidence="1">
    <name type="scientific">Trieres chinensis</name>
    <name type="common">Marine centric diatom</name>
    <name type="synonym">Odontella sinensis</name>
    <dbReference type="NCBI Taxonomy" id="1514140"/>
    <lineage>
        <taxon>Eukaryota</taxon>
        <taxon>Sar</taxon>
        <taxon>Stramenopiles</taxon>
        <taxon>Ochrophyta</taxon>
        <taxon>Bacillariophyta</taxon>
        <taxon>Mediophyceae</taxon>
        <taxon>Biddulphiophycidae</taxon>
        <taxon>Eupodiscales</taxon>
        <taxon>Parodontellaceae</taxon>
        <taxon>Trieres</taxon>
    </lineage>
</organism>
<sequence>MKKIKGGGGGGGGFGGGRGGSALLDDIVRKWAEQYRELRGTPCGVRGQDQKPLQTAVHLALQQRREGGEGLVKVPLEEVVFLWDEPNAPSRGYEPSDVPFNCRARGGKTMSGQKRDSRGICQHPVYRHCSVVHGHLRASSTLRSDALASHSPVVPPGTSVPWDIIAFPHIPKTGGHAFKTTMLKVLSKATRAGKKAINIRDGAALFKEPTGIQAWDPPRFLHGAFSGDACRWLREGKGGNKTAMSCGYITIFRDPVDRMISELNYCEEVGWFKEQACTGGWGAVELRDHVSAARDKGGPGEALVAYAERRGNVLLEHVAAPLTAADFFQLGQPDDWHDRDVEVRVNPLEMRRQRQGRVNEADLALGKLILSSQYAVVGLLEQLEETYNRIVGAVAPEHIEKINITAIIEEGLVDSHAHDEFQNKDAPPPVSREDLSPEQLDRVVLAVNLDLELYHHAQYLFEVSGNRSRWDEELGTLAKREVLAYGEEYQEASRDPGVLNWRESDRRLCKTREIRMIGGQKMEG</sequence>